<organism evidence="1 2">
    <name type="scientific">Peronosclerospora sorghi</name>
    <dbReference type="NCBI Taxonomy" id="230839"/>
    <lineage>
        <taxon>Eukaryota</taxon>
        <taxon>Sar</taxon>
        <taxon>Stramenopiles</taxon>
        <taxon>Oomycota</taxon>
        <taxon>Peronosporomycetes</taxon>
        <taxon>Peronosporales</taxon>
        <taxon>Peronosporaceae</taxon>
        <taxon>Peronosclerospora</taxon>
    </lineage>
</organism>
<dbReference type="EMBL" id="CM047581">
    <property type="protein sequence ID" value="KAI9916304.1"/>
    <property type="molecule type" value="Genomic_DNA"/>
</dbReference>
<dbReference type="Proteomes" id="UP001163321">
    <property type="component" value="Chromosome 2"/>
</dbReference>
<name>A0ACC0WC24_9STRA</name>
<sequence length="183" mass="21227">MLAQIQDFPLEIVQKHMYDFRYNLEKVKVKDAKEYREELERILTSEYQDELKALTKYTREDYCYTAAYFVLLKCLEKDKNIEYPIIGAAEMIDTATHNPMTEPIATEIQKAQFKVWKGFAGSITEDKEKVFRHSTVPARSGWKESVLKQYKGFLPPKSGKAARLKSSSPSTEITTSQVKKQKK</sequence>
<evidence type="ECO:0000313" key="2">
    <source>
        <dbReference type="Proteomes" id="UP001163321"/>
    </source>
</evidence>
<accession>A0ACC0WC24</accession>
<protein>
    <submittedName>
        <fullName evidence="1">Uncharacterized protein</fullName>
    </submittedName>
</protein>
<keyword evidence="2" id="KW-1185">Reference proteome</keyword>
<reference evidence="1 2" key="1">
    <citation type="journal article" date="2022" name="bioRxiv">
        <title>The genome of the oomycete Peronosclerospora sorghi, a cosmopolitan pathogen of maize and sorghum, is inflated with dispersed pseudogenes.</title>
        <authorList>
            <person name="Fletcher K."/>
            <person name="Martin F."/>
            <person name="Isakeit T."/>
            <person name="Cavanaugh K."/>
            <person name="Magill C."/>
            <person name="Michelmore R."/>
        </authorList>
    </citation>
    <scope>NUCLEOTIDE SEQUENCE [LARGE SCALE GENOMIC DNA]</scope>
    <source>
        <strain evidence="1">P6</strain>
    </source>
</reference>
<proteinExistence type="predicted"/>
<comment type="caution">
    <text evidence="1">The sequence shown here is derived from an EMBL/GenBank/DDBJ whole genome shotgun (WGS) entry which is preliminary data.</text>
</comment>
<gene>
    <name evidence="1" type="ORF">PsorP6_018165</name>
</gene>
<evidence type="ECO:0000313" key="1">
    <source>
        <dbReference type="EMBL" id="KAI9916304.1"/>
    </source>
</evidence>